<keyword evidence="3" id="KW-1185">Reference proteome</keyword>
<proteinExistence type="predicted"/>
<name>A0AAW0DGF0_9AGAR</name>
<comment type="caution">
    <text evidence="2">The sequence shown here is derived from an EMBL/GenBank/DDBJ whole genome shotgun (WGS) entry which is preliminary data.</text>
</comment>
<reference evidence="2 3" key="1">
    <citation type="journal article" date="2024" name="J Genomics">
        <title>Draft genome sequencing and assembly of Favolaschia claudopus CIRM-BRFM 2984 isolated from oak limbs.</title>
        <authorList>
            <person name="Navarro D."/>
            <person name="Drula E."/>
            <person name="Chaduli D."/>
            <person name="Cazenave R."/>
            <person name="Ahrendt S."/>
            <person name="Wang J."/>
            <person name="Lipzen A."/>
            <person name="Daum C."/>
            <person name="Barry K."/>
            <person name="Grigoriev I.V."/>
            <person name="Favel A."/>
            <person name="Rosso M.N."/>
            <person name="Martin F."/>
        </authorList>
    </citation>
    <scope>NUCLEOTIDE SEQUENCE [LARGE SCALE GENOMIC DNA]</scope>
    <source>
        <strain evidence="2 3">CIRM-BRFM 2984</strain>
    </source>
</reference>
<feature type="compositionally biased region" description="Low complexity" evidence="1">
    <location>
        <begin position="1"/>
        <end position="24"/>
    </location>
</feature>
<evidence type="ECO:0000256" key="1">
    <source>
        <dbReference type="SAM" id="MobiDB-lite"/>
    </source>
</evidence>
<sequence length="370" mass="41752">MSSQSQSNPSTGPSGTSGGQSTDPNTLGASARKRTAGERDSPVNEPPGKRQHKAEVKDRKKPYQIKKTEIPDKYKGPKEAAHLHGYILYGITRSNLAPTEPDEEHIARFNMRTEPGYIKIVEEKLRTLSSQHTGAHKMLKVLRQRARDDAESGSLIAKKILLVGEPCILATYNTMYQAGIEAAVPTAVYNEPLLTAIYQNFVYQYMCGKAKTEQKSPGKLLRNCDDSNVSRRRKSLGKAREKFALQDKQPASGVTYLINPKSPRRDAIGAFFRTLDRRRKKTRKGKGKPGKKEERTRRFDPAYFNDLPAKMCYEYSLQGVLLPLIQHIEKEDYKTMDDETFMSTYGNDVLALYNIPTKAEMEAVKRCVWV</sequence>
<dbReference type="EMBL" id="JAWWNJ010000008">
    <property type="protein sequence ID" value="KAK7050362.1"/>
    <property type="molecule type" value="Genomic_DNA"/>
</dbReference>
<dbReference type="Proteomes" id="UP001362999">
    <property type="component" value="Unassembled WGS sequence"/>
</dbReference>
<accession>A0AAW0DGF0</accession>
<evidence type="ECO:0000313" key="3">
    <source>
        <dbReference type="Proteomes" id="UP001362999"/>
    </source>
</evidence>
<feature type="region of interest" description="Disordered" evidence="1">
    <location>
        <begin position="1"/>
        <end position="73"/>
    </location>
</feature>
<organism evidence="2 3">
    <name type="scientific">Favolaschia claudopus</name>
    <dbReference type="NCBI Taxonomy" id="2862362"/>
    <lineage>
        <taxon>Eukaryota</taxon>
        <taxon>Fungi</taxon>
        <taxon>Dikarya</taxon>
        <taxon>Basidiomycota</taxon>
        <taxon>Agaricomycotina</taxon>
        <taxon>Agaricomycetes</taxon>
        <taxon>Agaricomycetidae</taxon>
        <taxon>Agaricales</taxon>
        <taxon>Marasmiineae</taxon>
        <taxon>Mycenaceae</taxon>
        <taxon>Favolaschia</taxon>
    </lineage>
</organism>
<protein>
    <submittedName>
        <fullName evidence="2">Uncharacterized protein</fullName>
    </submittedName>
</protein>
<gene>
    <name evidence="2" type="ORF">R3P38DRAFT_3173702</name>
</gene>
<evidence type="ECO:0000313" key="2">
    <source>
        <dbReference type="EMBL" id="KAK7050362.1"/>
    </source>
</evidence>
<dbReference type="AlphaFoldDB" id="A0AAW0DGF0"/>